<proteinExistence type="predicted"/>
<dbReference type="Gene3D" id="1.10.10.60">
    <property type="entry name" value="Homeodomain-like"/>
    <property type="match status" value="2"/>
</dbReference>
<dbReference type="Pfam" id="PF13921">
    <property type="entry name" value="Myb_DNA-bind_6"/>
    <property type="match status" value="1"/>
</dbReference>
<dbReference type="CDD" id="cd00167">
    <property type="entry name" value="SANT"/>
    <property type="match status" value="2"/>
</dbReference>
<dbReference type="PROSITE" id="PS50090">
    <property type="entry name" value="MYB_LIKE"/>
    <property type="match status" value="2"/>
</dbReference>
<dbReference type="InterPro" id="IPR001005">
    <property type="entry name" value="SANT/Myb"/>
</dbReference>
<keyword evidence="6" id="KW-1185">Reference proteome</keyword>
<dbReference type="GO" id="GO:0000981">
    <property type="term" value="F:DNA-binding transcription factor activity, RNA polymerase II-specific"/>
    <property type="evidence" value="ECO:0007669"/>
    <property type="project" value="TreeGrafter"/>
</dbReference>
<protein>
    <submittedName>
        <fullName evidence="5">Uncharacterized protein</fullName>
    </submittedName>
</protein>
<organism evidence="5 6">
    <name type="scientific">Micromonas commoda (strain RCC299 / NOUM17 / CCMP2709)</name>
    <name type="common">Picoplanktonic green alga</name>
    <dbReference type="NCBI Taxonomy" id="296587"/>
    <lineage>
        <taxon>Eukaryota</taxon>
        <taxon>Viridiplantae</taxon>
        <taxon>Chlorophyta</taxon>
        <taxon>Mamiellophyceae</taxon>
        <taxon>Mamiellales</taxon>
        <taxon>Mamiellaceae</taxon>
        <taxon>Micromonas</taxon>
    </lineage>
</organism>
<feature type="domain" description="Myb-like" evidence="3">
    <location>
        <begin position="1"/>
        <end position="45"/>
    </location>
</feature>
<dbReference type="InParanoid" id="C1E342"/>
<dbReference type="STRING" id="296587.C1E342"/>
<evidence type="ECO:0000259" key="3">
    <source>
        <dbReference type="PROSITE" id="PS50090"/>
    </source>
</evidence>
<feature type="domain" description="Myb-like" evidence="3">
    <location>
        <begin position="46"/>
        <end position="88"/>
    </location>
</feature>
<evidence type="ECO:0000256" key="1">
    <source>
        <dbReference type="ARBA" id="ARBA00022737"/>
    </source>
</evidence>
<dbReference type="AlphaFoldDB" id="C1E342"/>
<dbReference type="GO" id="GO:0005634">
    <property type="term" value="C:nucleus"/>
    <property type="evidence" value="ECO:0007669"/>
    <property type="project" value="TreeGrafter"/>
</dbReference>
<dbReference type="KEGG" id="mis:MICPUN_80246"/>
<reference evidence="5 6" key="1">
    <citation type="journal article" date="2009" name="Science">
        <title>Green evolution and dynamic adaptations revealed by genomes of the marine picoeukaryotes Micromonas.</title>
        <authorList>
            <person name="Worden A.Z."/>
            <person name="Lee J.H."/>
            <person name="Mock T."/>
            <person name="Rouze P."/>
            <person name="Simmons M.P."/>
            <person name="Aerts A.L."/>
            <person name="Allen A.E."/>
            <person name="Cuvelier M.L."/>
            <person name="Derelle E."/>
            <person name="Everett M.V."/>
            <person name="Foulon E."/>
            <person name="Grimwood J."/>
            <person name="Gundlach H."/>
            <person name="Henrissat B."/>
            <person name="Napoli C."/>
            <person name="McDonald S.M."/>
            <person name="Parker M.S."/>
            <person name="Rombauts S."/>
            <person name="Salamov A."/>
            <person name="Von Dassow P."/>
            <person name="Badger J.H."/>
            <person name="Coutinho P.M."/>
            <person name="Demir E."/>
            <person name="Dubchak I."/>
            <person name="Gentemann C."/>
            <person name="Eikrem W."/>
            <person name="Gready J.E."/>
            <person name="John U."/>
            <person name="Lanier W."/>
            <person name="Lindquist E.A."/>
            <person name="Lucas S."/>
            <person name="Mayer K.F."/>
            <person name="Moreau H."/>
            <person name="Not F."/>
            <person name="Otillar R."/>
            <person name="Panaud O."/>
            <person name="Pangilinan J."/>
            <person name="Paulsen I."/>
            <person name="Piegu B."/>
            <person name="Poliakov A."/>
            <person name="Robbens S."/>
            <person name="Schmutz J."/>
            <person name="Toulza E."/>
            <person name="Wyss T."/>
            <person name="Zelensky A."/>
            <person name="Zhou K."/>
            <person name="Armbrust E.V."/>
            <person name="Bhattacharya D."/>
            <person name="Goodenough U.W."/>
            <person name="Van de Peer Y."/>
            <person name="Grigoriev I.V."/>
        </authorList>
    </citation>
    <scope>NUCLEOTIDE SEQUENCE [LARGE SCALE GENOMIC DNA]</scope>
    <source>
        <strain evidence="6">RCC299 / NOUM17</strain>
    </source>
</reference>
<dbReference type="eggNOG" id="KOG0048">
    <property type="taxonomic scope" value="Eukaryota"/>
</dbReference>
<dbReference type="PROSITE" id="PS51294">
    <property type="entry name" value="HTH_MYB"/>
    <property type="match status" value="2"/>
</dbReference>
<dbReference type="SUPFAM" id="SSF46689">
    <property type="entry name" value="Homeodomain-like"/>
    <property type="match status" value="1"/>
</dbReference>
<dbReference type="InterPro" id="IPR050560">
    <property type="entry name" value="MYB_TF"/>
</dbReference>
<dbReference type="GeneID" id="8242383"/>
<dbReference type="PANTHER" id="PTHR45614:SF76">
    <property type="entry name" value="TRANSCRIPTION FACTOR MYB124"/>
    <property type="match status" value="1"/>
</dbReference>
<dbReference type="PANTHER" id="PTHR45614">
    <property type="entry name" value="MYB PROTEIN-RELATED"/>
    <property type="match status" value="1"/>
</dbReference>
<evidence type="ECO:0000313" key="5">
    <source>
        <dbReference type="EMBL" id="ACO62452.1"/>
    </source>
</evidence>
<dbReference type="OMA" id="HGNKWTE"/>
<dbReference type="GO" id="GO:0000978">
    <property type="term" value="F:RNA polymerase II cis-regulatory region sequence-specific DNA binding"/>
    <property type="evidence" value="ECO:0007669"/>
    <property type="project" value="TreeGrafter"/>
</dbReference>
<dbReference type="InterPro" id="IPR009057">
    <property type="entry name" value="Homeodomain-like_sf"/>
</dbReference>
<evidence type="ECO:0000259" key="4">
    <source>
        <dbReference type="PROSITE" id="PS51294"/>
    </source>
</evidence>
<evidence type="ECO:0000313" key="6">
    <source>
        <dbReference type="Proteomes" id="UP000002009"/>
    </source>
</evidence>
<keyword evidence="2" id="KW-0238">DNA-binding</keyword>
<feature type="non-terminal residue" evidence="5">
    <location>
        <position position="88"/>
    </location>
</feature>
<evidence type="ECO:0000256" key="2">
    <source>
        <dbReference type="ARBA" id="ARBA00023125"/>
    </source>
</evidence>
<sequence length="88" mass="10303">MWTDEEDEQLRALVAEYGVKKWALISTKMAAKGAKQCRRRWQNYLNNDIKQGGWSEEEDRILLEGHRLHGNKWTEIARMVTGRTDNAV</sequence>
<feature type="domain" description="HTH myb-type" evidence="4">
    <location>
        <begin position="54"/>
        <end position="88"/>
    </location>
</feature>
<dbReference type="FunFam" id="1.10.10.60:FF:000010">
    <property type="entry name" value="Transcriptional activator Myb isoform A"/>
    <property type="match status" value="1"/>
</dbReference>
<dbReference type="OrthoDB" id="2143914at2759"/>
<dbReference type="SMART" id="SM00717">
    <property type="entry name" value="SANT"/>
    <property type="match status" value="2"/>
</dbReference>
<dbReference type="Proteomes" id="UP000002009">
    <property type="component" value="Chromosome 3"/>
</dbReference>
<dbReference type="RefSeq" id="XP_002501194.1">
    <property type="nucleotide sequence ID" value="XM_002501148.1"/>
</dbReference>
<accession>C1E342</accession>
<gene>
    <name evidence="5" type="ORF">MICPUN_80246</name>
</gene>
<feature type="domain" description="HTH myb-type" evidence="4">
    <location>
        <begin position="1"/>
        <end position="49"/>
    </location>
</feature>
<name>C1E342_MICCC</name>
<dbReference type="InterPro" id="IPR017930">
    <property type="entry name" value="Myb_dom"/>
</dbReference>
<keyword evidence="1" id="KW-0677">Repeat</keyword>
<dbReference type="EMBL" id="CP001324">
    <property type="protein sequence ID" value="ACO62452.1"/>
    <property type="molecule type" value="Genomic_DNA"/>
</dbReference>